<dbReference type="Proteomes" id="UP000683925">
    <property type="component" value="Unassembled WGS sequence"/>
</dbReference>
<name>A0A8S1XF76_PAROT</name>
<gene>
    <name evidence="3" type="ORF">POCTA_138.1.T1190061</name>
</gene>
<keyword evidence="4" id="KW-1185">Reference proteome</keyword>
<keyword evidence="2" id="KW-0812">Transmembrane</keyword>
<comment type="caution">
    <text evidence="3">The sequence shown here is derived from an EMBL/GenBank/DDBJ whole genome shotgun (WGS) entry which is preliminary data.</text>
</comment>
<accession>A0A8S1XF76</accession>
<evidence type="ECO:0008006" key="5">
    <source>
        <dbReference type="Google" id="ProtNLM"/>
    </source>
</evidence>
<feature type="transmembrane region" description="Helical" evidence="2">
    <location>
        <begin position="138"/>
        <end position="159"/>
    </location>
</feature>
<keyword evidence="1" id="KW-0175">Coiled coil</keyword>
<sequence>MQQNNNNNGHFDHFQIMLDNIKSIKKEIKELKDAYQNRRKDFGENQKKWAIAIQNTKTRIENLIQWINDYGQVNVKWDLPFEILEQLDKFDFLEEYIENLKKQVQYCYEQQKYQSQNAKQFSYYLRLRMKNDSLIHELYLSIFLISMDLVKVVLFYRGLFLHRMILRESQLKFKHRLNSGQQRSIFQKYNKLQSSRLSKNKEMS</sequence>
<proteinExistence type="predicted"/>
<feature type="coiled-coil region" evidence="1">
    <location>
        <begin position="14"/>
        <end position="41"/>
    </location>
</feature>
<evidence type="ECO:0000256" key="2">
    <source>
        <dbReference type="SAM" id="Phobius"/>
    </source>
</evidence>
<dbReference type="AlphaFoldDB" id="A0A8S1XF76"/>
<evidence type="ECO:0000313" key="3">
    <source>
        <dbReference type="EMBL" id="CAD8199342.1"/>
    </source>
</evidence>
<reference evidence="3" key="1">
    <citation type="submission" date="2021-01" db="EMBL/GenBank/DDBJ databases">
        <authorList>
            <consortium name="Genoscope - CEA"/>
            <person name="William W."/>
        </authorList>
    </citation>
    <scope>NUCLEOTIDE SEQUENCE</scope>
</reference>
<protein>
    <recommendedName>
        <fullName evidence="5">Transmembrane protein</fullName>
    </recommendedName>
</protein>
<organism evidence="3 4">
    <name type="scientific">Paramecium octaurelia</name>
    <dbReference type="NCBI Taxonomy" id="43137"/>
    <lineage>
        <taxon>Eukaryota</taxon>
        <taxon>Sar</taxon>
        <taxon>Alveolata</taxon>
        <taxon>Ciliophora</taxon>
        <taxon>Intramacronucleata</taxon>
        <taxon>Oligohymenophorea</taxon>
        <taxon>Peniculida</taxon>
        <taxon>Parameciidae</taxon>
        <taxon>Paramecium</taxon>
    </lineage>
</organism>
<evidence type="ECO:0000256" key="1">
    <source>
        <dbReference type="SAM" id="Coils"/>
    </source>
</evidence>
<keyword evidence="2" id="KW-1133">Transmembrane helix</keyword>
<dbReference type="OrthoDB" id="307952at2759"/>
<dbReference type="EMBL" id="CAJJDP010000119">
    <property type="protein sequence ID" value="CAD8199342.1"/>
    <property type="molecule type" value="Genomic_DNA"/>
</dbReference>
<keyword evidence="2" id="KW-0472">Membrane</keyword>
<evidence type="ECO:0000313" key="4">
    <source>
        <dbReference type="Proteomes" id="UP000683925"/>
    </source>
</evidence>